<dbReference type="InterPro" id="IPR001206">
    <property type="entry name" value="Diacylglycerol_kinase_cat_dom"/>
</dbReference>
<evidence type="ECO:0000256" key="6">
    <source>
        <dbReference type="ARBA" id="ARBA00022840"/>
    </source>
</evidence>
<evidence type="ECO:0000256" key="7">
    <source>
        <dbReference type="ARBA" id="ARBA00023209"/>
    </source>
</evidence>
<proteinExistence type="inferred from homology"/>
<comment type="similarity">
    <text evidence="2">Belongs to the diacylglycerol/lipid kinase family.</text>
</comment>
<evidence type="ECO:0000313" key="11">
    <source>
        <dbReference type="Proteomes" id="UP001140076"/>
    </source>
</evidence>
<dbReference type="PANTHER" id="PTHR12358">
    <property type="entry name" value="SPHINGOSINE KINASE"/>
    <property type="match status" value="1"/>
</dbReference>
<evidence type="ECO:0000256" key="1">
    <source>
        <dbReference type="ARBA" id="ARBA00001946"/>
    </source>
</evidence>
<accession>A0A9X3NSS6</accession>
<keyword evidence="4" id="KW-0547">Nucleotide-binding</keyword>
<comment type="cofactor">
    <cofactor evidence="1">
        <name>Mg(2+)</name>
        <dbReference type="ChEBI" id="CHEBI:18420"/>
    </cofactor>
</comment>
<evidence type="ECO:0000313" key="10">
    <source>
        <dbReference type="EMBL" id="MDA0567526.1"/>
    </source>
</evidence>
<keyword evidence="7" id="KW-0594">Phospholipid biosynthesis</keyword>
<dbReference type="SUPFAM" id="SSF111331">
    <property type="entry name" value="NAD kinase/diacylglycerol kinase-like"/>
    <property type="match status" value="1"/>
</dbReference>
<evidence type="ECO:0000256" key="2">
    <source>
        <dbReference type="ARBA" id="ARBA00005983"/>
    </source>
</evidence>
<keyword evidence="7" id="KW-0443">Lipid metabolism</keyword>
<name>A0A9X3NSS6_9ACTN</name>
<feature type="domain" description="DAGKc" evidence="9">
    <location>
        <begin position="36"/>
        <end position="118"/>
    </location>
</feature>
<dbReference type="InterPro" id="IPR017438">
    <property type="entry name" value="ATP-NAD_kinase_N"/>
</dbReference>
<evidence type="ECO:0000256" key="8">
    <source>
        <dbReference type="ARBA" id="ARBA00023264"/>
    </source>
</evidence>
<reference evidence="10" key="1">
    <citation type="submission" date="2021-10" db="EMBL/GenBank/DDBJ databases">
        <title>Streptomonospora sp. nov., isolated from mangrove soil.</title>
        <authorList>
            <person name="Chen X."/>
            <person name="Ge X."/>
            <person name="Liu W."/>
        </authorList>
    </citation>
    <scope>NUCLEOTIDE SEQUENCE</scope>
    <source>
        <strain evidence="10">S1-112</strain>
    </source>
</reference>
<dbReference type="InterPro" id="IPR050187">
    <property type="entry name" value="Lipid_Phosphate_FormReg"/>
</dbReference>
<keyword evidence="8" id="KW-1208">Phospholipid metabolism</keyword>
<organism evidence="10 11">
    <name type="scientific">Streptomonospora mangrovi</name>
    <dbReference type="NCBI Taxonomy" id="2883123"/>
    <lineage>
        <taxon>Bacteria</taxon>
        <taxon>Bacillati</taxon>
        <taxon>Actinomycetota</taxon>
        <taxon>Actinomycetes</taxon>
        <taxon>Streptosporangiales</taxon>
        <taxon>Nocardiopsidaceae</taxon>
        <taxon>Streptomonospora</taxon>
    </lineage>
</organism>
<keyword evidence="3" id="KW-0808">Transferase</keyword>
<dbReference type="InterPro" id="IPR016064">
    <property type="entry name" value="NAD/diacylglycerol_kinase_sf"/>
</dbReference>
<dbReference type="PANTHER" id="PTHR12358:SF54">
    <property type="entry name" value="SPHINGOSINE KINASE RELATED PROTEIN"/>
    <property type="match status" value="1"/>
</dbReference>
<dbReference type="Pfam" id="PF19279">
    <property type="entry name" value="YegS_C"/>
    <property type="match status" value="1"/>
</dbReference>
<dbReference type="Proteomes" id="UP001140076">
    <property type="component" value="Unassembled WGS sequence"/>
</dbReference>
<dbReference type="Gene3D" id="3.40.50.10330">
    <property type="entry name" value="Probable inorganic polyphosphate/atp-NAD kinase, domain 1"/>
    <property type="match status" value="1"/>
</dbReference>
<dbReference type="GO" id="GO:0005524">
    <property type="term" value="F:ATP binding"/>
    <property type="evidence" value="ECO:0007669"/>
    <property type="project" value="UniProtKB-KW"/>
</dbReference>
<keyword evidence="11" id="KW-1185">Reference proteome</keyword>
<evidence type="ECO:0000259" key="9">
    <source>
        <dbReference type="PROSITE" id="PS50146"/>
    </source>
</evidence>
<dbReference type="PROSITE" id="PS50146">
    <property type="entry name" value="DAGK"/>
    <property type="match status" value="1"/>
</dbReference>
<dbReference type="InterPro" id="IPR045540">
    <property type="entry name" value="YegS/DAGK_C"/>
</dbReference>
<dbReference type="GO" id="GO:0008654">
    <property type="term" value="P:phospholipid biosynthetic process"/>
    <property type="evidence" value="ECO:0007669"/>
    <property type="project" value="UniProtKB-KW"/>
</dbReference>
<keyword evidence="6" id="KW-0067">ATP-binding</keyword>
<dbReference type="EMBL" id="JAJAQC010000061">
    <property type="protein sequence ID" value="MDA0567526.1"/>
    <property type="molecule type" value="Genomic_DNA"/>
</dbReference>
<evidence type="ECO:0000256" key="5">
    <source>
        <dbReference type="ARBA" id="ARBA00022777"/>
    </source>
</evidence>
<comment type="caution">
    <text evidence="10">The sequence shown here is derived from an EMBL/GenBank/DDBJ whole genome shotgun (WGS) entry which is preliminary data.</text>
</comment>
<sequence length="297" mass="31372">MTNSEAGSAQADRLQEAVAQLGGAELAWVSSPDELDAVLDRGHDTVVTAGGDGSLHALANALHRRGELGERTAGLIPMGTGNDFARTIRMPLEPAEAGAALRDAVVRPLDLIEDDTGGITVNAVHLGVGADSTRAASRWKRLLGPASFPVGGAIAGFAARGYRLRVEADGEIIIDTNHKVLMVGLGNGKFIGGGAARFAPDALPDDGMISLVVSRSRGFTKRAVHAVRLHRGTHPLEVDVHYRQVRQVSVSGEACSASDDGELTDDITARTWRIRPRAWRFLVPRAYTDHAGDPSSA</sequence>
<dbReference type="Gene3D" id="2.60.200.40">
    <property type="match status" value="1"/>
</dbReference>
<keyword evidence="5" id="KW-0418">Kinase</keyword>
<dbReference type="AlphaFoldDB" id="A0A9X3NSS6"/>
<dbReference type="Pfam" id="PF00781">
    <property type="entry name" value="DAGK_cat"/>
    <property type="match status" value="1"/>
</dbReference>
<gene>
    <name evidence="10" type="ORF">LG943_24860</name>
</gene>
<dbReference type="SMART" id="SM00046">
    <property type="entry name" value="DAGKc"/>
    <property type="match status" value="1"/>
</dbReference>
<protein>
    <recommendedName>
        <fullName evidence="9">DAGKc domain-containing protein</fullName>
    </recommendedName>
</protein>
<dbReference type="GO" id="GO:0016301">
    <property type="term" value="F:kinase activity"/>
    <property type="evidence" value="ECO:0007669"/>
    <property type="project" value="UniProtKB-KW"/>
</dbReference>
<evidence type="ECO:0000256" key="4">
    <source>
        <dbReference type="ARBA" id="ARBA00022741"/>
    </source>
</evidence>
<dbReference type="RefSeq" id="WP_270074788.1">
    <property type="nucleotide sequence ID" value="NZ_JAJAQC010000061.1"/>
</dbReference>
<evidence type="ECO:0000256" key="3">
    <source>
        <dbReference type="ARBA" id="ARBA00022679"/>
    </source>
</evidence>
<keyword evidence="7" id="KW-0444">Lipid biosynthesis</keyword>